<comment type="caution">
    <text evidence="1">The sequence shown here is derived from an EMBL/GenBank/DDBJ whole genome shotgun (WGS) entry which is preliminary data.</text>
</comment>
<organism evidence="1 2">
    <name type="scientific">Candidatus Schekmanbacteria bacterium RBG_13_48_7</name>
    <dbReference type="NCBI Taxonomy" id="1817878"/>
    <lineage>
        <taxon>Bacteria</taxon>
        <taxon>Candidatus Schekmaniibacteriota</taxon>
    </lineage>
</organism>
<reference evidence="1 2" key="1">
    <citation type="journal article" date="2016" name="Nat. Commun.">
        <title>Thousands of microbial genomes shed light on interconnected biogeochemical processes in an aquifer system.</title>
        <authorList>
            <person name="Anantharaman K."/>
            <person name="Brown C.T."/>
            <person name="Hug L.A."/>
            <person name="Sharon I."/>
            <person name="Castelle C.J."/>
            <person name="Probst A.J."/>
            <person name="Thomas B.C."/>
            <person name="Singh A."/>
            <person name="Wilkins M.J."/>
            <person name="Karaoz U."/>
            <person name="Brodie E.L."/>
            <person name="Williams K.H."/>
            <person name="Hubbard S.S."/>
            <person name="Banfield J.F."/>
        </authorList>
    </citation>
    <scope>NUCLEOTIDE SEQUENCE [LARGE SCALE GENOMIC DNA]</scope>
</reference>
<evidence type="ECO:0000313" key="1">
    <source>
        <dbReference type="EMBL" id="OGL42449.1"/>
    </source>
</evidence>
<proteinExistence type="predicted"/>
<dbReference type="AlphaFoldDB" id="A0A1F7RLL5"/>
<name>A0A1F7RLL5_9BACT</name>
<dbReference type="Proteomes" id="UP000179266">
    <property type="component" value="Unassembled WGS sequence"/>
</dbReference>
<accession>A0A1F7RLL5</accession>
<dbReference type="EMBL" id="MGDD01000324">
    <property type="protein sequence ID" value="OGL42449.1"/>
    <property type="molecule type" value="Genomic_DNA"/>
</dbReference>
<sequence length="136" mass="15982">MIIKRSPFLEEALIQGIINISALARQIQPDVERELRKEVTEGAVVMALNRFLIRVQKRAKQQGKLFSTPPDLMVRSNLFEVTFSNSKELIKKRKEFLEQLSPIQNYFITFTQGIYETMILEDEDIDRAFFIIKRLF</sequence>
<gene>
    <name evidence="1" type="ORF">A2161_04930</name>
</gene>
<evidence type="ECO:0000313" key="2">
    <source>
        <dbReference type="Proteomes" id="UP000179266"/>
    </source>
</evidence>
<protein>
    <submittedName>
        <fullName evidence="1">Uncharacterized protein</fullName>
    </submittedName>
</protein>